<protein>
    <recommendedName>
        <fullName evidence="3">DUF4037 domain-containing protein</fullName>
    </recommendedName>
</protein>
<gene>
    <name evidence="1" type="ordered locus">Spiaf_1353</name>
</gene>
<sequence>MQKQVKTTLEMVTAAVRSWDGIEAITYIPSEDDIFDPYFFIRFDVYTRNGIPPEETRLQAFHFAGGFESSPFHQKDRFLVNDLPVRVDYKTVGEIPASDNTDAVTRFLSREEGTYPMFRIAESHILYSNGDWFSRLQHSLSHINESVWNVLQDFFLLRMEHHLSDFGAAVYRNDPIFQKTALAGFIRGMASTLFAINRRFEPSSRGLHRQLYQLADLPEGFEGRFQVLLENDLSPEQQLEIADMITKGILHLTEARAIH</sequence>
<proteinExistence type="predicted"/>
<dbReference type="Proteomes" id="UP000007383">
    <property type="component" value="Chromosome"/>
</dbReference>
<accession>H9UIS7</accession>
<evidence type="ECO:0000313" key="2">
    <source>
        <dbReference type="Proteomes" id="UP000007383"/>
    </source>
</evidence>
<name>H9UIS7_SPIAZ</name>
<evidence type="ECO:0008006" key="3">
    <source>
        <dbReference type="Google" id="ProtNLM"/>
    </source>
</evidence>
<dbReference type="OrthoDB" id="358152at2"/>
<dbReference type="eggNOG" id="ENOG5033UH0">
    <property type="taxonomic scope" value="Bacteria"/>
</dbReference>
<dbReference type="STRING" id="889378.Spiaf_1353"/>
<dbReference type="EMBL" id="CP003282">
    <property type="protein sequence ID" value="AFG37420.1"/>
    <property type="molecule type" value="Genomic_DNA"/>
</dbReference>
<keyword evidence="2" id="KW-1185">Reference proteome</keyword>
<dbReference type="HOGENOM" id="CLU_1045491_0_0_12"/>
<organism evidence="1 2">
    <name type="scientific">Spirochaeta africana (strain ATCC 700263 / DSM 8902 / Z-7692)</name>
    <dbReference type="NCBI Taxonomy" id="889378"/>
    <lineage>
        <taxon>Bacteria</taxon>
        <taxon>Pseudomonadati</taxon>
        <taxon>Spirochaetota</taxon>
        <taxon>Spirochaetia</taxon>
        <taxon>Spirochaetales</taxon>
        <taxon>Spirochaetaceae</taxon>
        <taxon>Spirochaeta</taxon>
    </lineage>
</organism>
<dbReference type="RefSeq" id="WP_014455407.1">
    <property type="nucleotide sequence ID" value="NC_017098.1"/>
</dbReference>
<evidence type="ECO:0000313" key="1">
    <source>
        <dbReference type="EMBL" id="AFG37420.1"/>
    </source>
</evidence>
<dbReference type="AlphaFoldDB" id="H9UIS7"/>
<dbReference type="KEGG" id="sfc:Spiaf_1353"/>
<reference evidence="2" key="1">
    <citation type="journal article" date="2013" name="Stand. Genomic Sci.">
        <title>Complete genome sequence of the halophilic bacterium Spirochaeta africana type strain (Z-7692(T)) from the alkaline Lake Magadi in the East African Rift.</title>
        <authorList>
            <person name="Liolos K."/>
            <person name="Abt B."/>
            <person name="Scheuner C."/>
            <person name="Teshima H."/>
            <person name="Held B."/>
            <person name="Lapidus A."/>
            <person name="Nolan M."/>
            <person name="Lucas S."/>
            <person name="Deshpande S."/>
            <person name="Cheng J.F."/>
            <person name="Tapia R."/>
            <person name="Goodwin L.A."/>
            <person name="Pitluck S."/>
            <person name="Pagani I."/>
            <person name="Ivanova N."/>
            <person name="Mavromatis K."/>
            <person name="Mikhailova N."/>
            <person name="Huntemann M."/>
            <person name="Pati A."/>
            <person name="Chen A."/>
            <person name="Palaniappan K."/>
            <person name="Land M."/>
            <person name="Rohde M."/>
            <person name="Tindall B.J."/>
            <person name="Detter J.C."/>
            <person name="Goker M."/>
            <person name="Bristow J."/>
            <person name="Eisen J.A."/>
            <person name="Markowitz V."/>
            <person name="Hugenholtz P."/>
            <person name="Woyke T."/>
            <person name="Klenk H.P."/>
            <person name="Kyrpides N.C."/>
        </authorList>
    </citation>
    <scope>NUCLEOTIDE SEQUENCE</scope>
    <source>
        <strain evidence="2">ATCC 700263 / DSM 8902 / Z-7692</strain>
    </source>
</reference>
<dbReference type="PATRIC" id="fig|889378.3.peg.1354"/>